<feature type="transmembrane region" description="Helical" evidence="9">
    <location>
        <begin position="72"/>
        <end position="93"/>
    </location>
</feature>
<evidence type="ECO:0000256" key="7">
    <source>
        <dbReference type="ARBA" id="ARBA00023065"/>
    </source>
</evidence>
<evidence type="ECO:0000256" key="2">
    <source>
        <dbReference type="ARBA" id="ARBA00008328"/>
    </source>
</evidence>
<keyword evidence="7" id="KW-0406">Ion transport</keyword>
<name>A0A7S4QCE5_9DINO</name>
<evidence type="ECO:0008006" key="11">
    <source>
        <dbReference type="Google" id="ProtNLM"/>
    </source>
</evidence>
<protein>
    <recommendedName>
        <fullName evidence="11">V-type proton ATPase subunit</fullName>
    </recommendedName>
</protein>
<evidence type="ECO:0000256" key="6">
    <source>
        <dbReference type="ARBA" id="ARBA00022989"/>
    </source>
</evidence>
<dbReference type="Pfam" id="PF05493">
    <property type="entry name" value="ATP_synt_H"/>
    <property type="match status" value="1"/>
</dbReference>
<proteinExistence type="inferred from homology"/>
<reference evidence="10" key="1">
    <citation type="submission" date="2021-01" db="EMBL/GenBank/DDBJ databases">
        <authorList>
            <person name="Corre E."/>
            <person name="Pelletier E."/>
            <person name="Niang G."/>
            <person name="Scheremetjew M."/>
            <person name="Finn R."/>
            <person name="Kale V."/>
            <person name="Holt S."/>
            <person name="Cochrane G."/>
            <person name="Meng A."/>
            <person name="Brown T."/>
            <person name="Cohen L."/>
        </authorList>
    </citation>
    <scope>NUCLEOTIDE SEQUENCE</scope>
    <source>
        <strain evidence="10">CCMP3105</strain>
    </source>
</reference>
<accession>A0A7S4QCE5</accession>
<keyword evidence="5" id="KW-0375">Hydrogen ion transport</keyword>
<organism evidence="10">
    <name type="scientific">Alexandrium monilatum</name>
    <dbReference type="NCBI Taxonomy" id="311494"/>
    <lineage>
        <taxon>Eukaryota</taxon>
        <taxon>Sar</taxon>
        <taxon>Alveolata</taxon>
        <taxon>Dinophyceae</taxon>
        <taxon>Gonyaulacales</taxon>
        <taxon>Pyrocystaceae</taxon>
        <taxon>Alexandrium</taxon>
    </lineage>
</organism>
<keyword evidence="4 9" id="KW-0812">Transmembrane</keyword>
<evidence type="ECO:0000256" key="5">
    <source>
        <dbReference type="ARBA" id="ARBA00022781"/>
    </source>
</evidence>
<comment type="similarity">
    <text evidence="2">Belongs to the V-ATPase e1/e2 subunit family.</text>
</comment>
<dbReference type="GO" id="GO:0033179">
    <property type="term" value="C:proton-transporting V-type ATPase, V0 domain"/>
    <property type="evidence" value="ECO:0007669"/>
    <property type="project" value="InterPro"/>
</dbReference>
<gene>
    <name evidence="10" type="ORF">AMON00008_LOCUS18135</name>
</gene>
<keyword evidence="6 9" id="KW-1133">Transmembrane helix</keyword>
<dbReference type="AlphaFoldDB" id="A0A7S4QCE5"/>
<sequence length="108" mass="11875">MAQASRGVATDSCVLHAPLCRGRMSGVCLGFQAPGLIRGTLAWLCVGFVATVVAQAFVKVTPKITKQESRQLALVVVWVSTICMWLFWAFVYMHQMVPIIYPVHKPIA</sequence>
<evidence type="ECO:0000256" key="4">
    <source>
        <dbReference type="ARBA" id="ARBA00022692"/>
    </source>
</evidence>
<dbReference type="InterPro" id="IPR008389">
    <property type="entry name" value="ATPase_V0-cplx_e1/e2_su"/>
</dbReference>
<evidence type="ECO:0000313" key="10">
    <source>
        <dbReference type="EMBL" id="CAE4579227.1"/>
    </source>
</evidence>
<evidence type="ECO:0000256" key="9">
    <source>
        <dbReference type="SAM" id="Phobius"/>
    </source>
</evidence>
<comment type="subcellular location">
    <subcellularLocation>
        <location evidence="1">Membrane</location>
        <topology evidence="1">Multi-pass membrane protein</topology>
    </subcellularLocation>
</comment>
<evidence type="ECO:0000256" key="8">
    <source>
        <dbReference type="ARBA" id="ARBA00023136"/>
    </source>
</evidence>
<dbReference type="GO" id="GO:0046961">
    <property type="term" value="F:proton-transporting ATPase activity, rotational mechanism"/>
    <property type="evidence" value="ECO:0007669"/>
    <property type="project" value="InterPro"/>
</dbReference>
<evidence type="ECO:0000256" key="3">
    <source>
        <dbReference type="ARBA" id="ARBA00022448"/>
    </source>
</evidence>
<dbReference type="EMBL" id="HBNR01026798">
    <property type="protein sequence ID" value="CAE4579227.1"/>
    <property type="molecule type" value="Transcribed_RNA"/>
</dbReference>
<keyword evidence="8 9" id="KW-0472">Membrane</keyword>
<keyword evidence="3" id="KW-0813">Transport</keyword>
<feature type="transmembrane region" description="Helical" evidence="9">
    <location>
        <begin position="41"/>
        <end position="60"/>
    </location>
</feature>
<evidence type="ECO:0000256" key="1">
    <source>
        <dbReference type="ARBA" id="ARBA00004141"/>
    </source>
</evidence>